<gene>
    <name evidence="2" type="ORF">AMATHDRAFT_9542</name>
</gene>
<dbReference type="AlphaFoldDB" id="A0A2A9N7B3"/>
<dbReference type="Proteomes" id="UP000242287">
    <property type="component" value="Unassembled WGS sequence"/>
</dbReference>
<accession>A0A2A9N7B3</accession>
<reference evidence="2 3" key="1">
    <citation type="submission" date="2014-02" db="EMBL/GenBank/DDBJ databases">
        <title>Transposable element dynamics among asymbiotic and ectomycorrhizal Amanita fungi.</title>
        <authorList>
            <consortium name="DOE Joint Genome Institute"/>
            <person name="Hess J."/>
            <person name="Skrede I."/>
            <person name="Wolfe B."/>
            <person name="LaButti K."/>
            <person name="Ohm R.A."/>
            <person name="Grigoriev I.V."/>
            <person name="Pringle A."/>
        </authorList>
    </citation>
    <scope>NUCLEOTIDE SEQUENCE [LARGE SCALE GENOMIC DNA]</scope>
    <source>
        <strain evidence="2 3">SKay4041</strain>
    </source>
</reference>
<proteinExistence type="predicted"/>
<evidence type="ECO:0000313" key="2">
    <source>
        <dbReference type="EMBL" id="PFH45298.1"/>
    </source>
</evidence>
<evidence type="ECO:0000256" key="1">
    <source>
        <dbReference type="SAM" id="MobiDB-lite"/>
    </source>
</evidence>
<dbReference type="EMBL" id="KZ302446">
    <property type="protein sequence ID" value="PFH45298.1"/>
    <property type="molecule type" value="Genomic_DNA"/>
</dbReference>
<evidence type="ECO:0000313" key="3">
    <source>
        <dbReference type="Proteomes" id="UP000242287"/>
    </source>
</evidence>
<dbReference type="OrthoDB" id="2693292at2759"/>
<sequence length="174" mass="19282">MSPQKSLQFPPSAHRQKLSSSSSDDHEEISSQMDMAGLLTITEEDEEWLDTNCAAGSHLIFDIPSAVKLSDESNTPLTIPSDITFDDLHMAVAEKLQHFPALIQLRYKLASDRQMQPLIVPQKLSSGKISTHALKPILVYFEDATLGNDDLAVKLGPPTKKSRVRNWGLQVETT</sequence>
<keyword evidence="3" id="KW-1185">Reference proteome</keyword>
<name>A0A2A9N7B3_9AGAR</name>
<feature type="region of interest" description="Disordered" evidence="1">
    <location>
        <begin position="1"/>
        <end position="29"/>
    </location>
</feature>
<protein>
    <submittedName>
        <fullName evidence="2">Uncharacterized protein</fullName>
    </submittedName>
</protein>
<organism evidence="2 3">
    <name type="scientific">Amanita thiersii Skay4041</name>
    <dbReference type="NCBI Taxonomy" id="703135"/>
    <lineage>
        <taxon>Eukaryota</taxon>
        <taxon>Fungi</taxon>
        <taxon>Dikarya</taxon>
        <taxon>Basidiomycota</taxon>
        <taxon>Agaricomycotina</taxon>
        <taxon>Agaricomycetes</taxon>
        <taxon>Agaricomycetidae</taxon>
        <taxon>Agaricales</taxon>
        <taxon>Pluteineae</taxon>
        <taxon>Amanitaceae</taxon>
        <taxon>Amanita</taxon>
    </lineage>
</organism>